<dbReference type="Gene3D" id="1.10.510.10">
    <property type="entry name" value="Transferase(Phosphotransferase) domain 1"/>
    <property type="match status" value="1"/>
</dbReference>
<dbReference type="PANTHER" id="PTHR38248:SF2">
    <property type="entry name" value="FUNK1 11"/>
    <property type="match status" value="1"/>
</dbReference>
<dbReference type="SUPFAM" id="SSF56112">
    <property type="entry name" value="Protein kinase-like (PK-like)"/>
    <property type="match status" value="1"/>
</dbReference>
<comment type="caution">
    <text evidence="3">The sequence shown here is derived from an EMBL/GenBank/DDBJ whole genome shotgun (WGS) entry which is preliminary data.</text>
</comment>
<dbReference type="PANTHER" id="PTHR38248">
    <property type="entry name" value="FUNK1 6"/>
    <property type="match status" value="1"/>
</dbReference>
<sequence length="772" mass="86704">MSIPLRPSTPIKKGFPPVETRRAVDACNDLRDQKLLQDVGTAFIEAYLSNTTSATWSVEEQVWVSQIKKVRKGKEESLYTEDAPLLCLLNSISKRIFESPGGGGGTALVFHSGDKTKIQNPLNGQVRTPDIIALREMTQVFPTINYFTDRPPETTWCVPVAVGEVKVKKQAQHQLAGYLQLHLQFHPELDAVLGFSARSSGYALFYHDAAVIHQAEFKWKEATALYAFVETLYTRPFRDTSMQVLDSPEGPAWATKIGNEVYLSKMPRGLAGPGQRRYTVAAINLTSNEKVFIKDIWRDERRKFFEALLLAQAHEGQTLSGLMLPHHDCHGYVLNETGKPIRTTHLDPKSVNGQVSGRYKMRMMTKDIGRPLKDVHRLRQFLCVMYDACAVQRNLYRKQILHRDISDENIMLAPDTDEYRERCAKGNAEVKFVNQVLAKGQKCDPKPACLVIDLGNGADLKESRDGGIPTERTGTPKFIARSVGSQKVLDKVDFESTGVNMPPPGDYGQFMHSTPYPDTDSFRSIIDPASKFTHQLFHDAESTFWVIAWTLARSTATEHREEPKPDPNFSRFYHSMQNHFPVPGDEGSDLRTNFRRGSDYWKSILHPDLKSMTAMMTEMFSYIKPEWAHLPQLDPEHAHEALMRLLLAEIVRIDENKADIPLFVGARPIPRPPPDMRVNMTSLSLSLAQRSKPARTTPDGAGPSEKLADSQPQTPSHSQPPQHETGSNARAEEALKEFADLVKLKAQGNLLNWQGAVCELQPPESRASGEKV</sequence>
<evidence type="ECO:0000313" key="4">
    <source>
        <dbReference type="Proteomes" id="UP000663853"/>
    </source>
</evidence>
<feature type="region of interest" description="Disordered" evidence="1">
    <location>
        <begin position="686"/>
        <end position="734"/>
    </location>
</feature>
<reference evidence="3" key="1">
    <citation type="submission" date="2021-01" db="EMBL/GenBank/DDBJ databases">
        <authorList>
            <person name="Kaushik A."/>
        </authorList>
    </citation>
    <scope>NUCLEOTIDE SEQUENCE</scope>
    <source>
        <strain evidence="3">AG6-10EEA</strain>
    </source>
</reference>
<proteinExistence type="predicted"/>
<dbReference type="Pfam" id="PF17667">
    <property type="entry name" value="Pkinase_fungal"/>
    <property type="match status" value="1"/>
</dbReference>
<dbReference type="AlphaFoldDB" id="A0A8H2Y2F0"/>
<evidence type="ECO:0000256" key="1">
    <source>
        <dbReference type="SAM" id="MobiDB-lite"/>
    </source>
</evidence>
<evidence type="ECO:0000259" key="2">
    <source>
        <dbReference type="Pfam" id="PF17667"/>
    </source>
</evidence>
<dbReference type="InterPro" id="IPR011009">
    <property type="entry name" value="Kinase-like_dom_sf"/>
</dbReference>
<dbReference type="InterPro" id="IPR040976">
    <property type="entry name" value="Pkinase_fungal"/>
</dbReference>
<feature type="compositionally biased region" description="Low complexity" evidence="1">
    <location>
        <begin position="710"/>
        <end position="723"/>
    </location>
</feature>
<name>A0A8H2Y2F0_9AGAM</name>
<protein>
    <recommendedName>
        <fullName evidence="2">Fungal-type protein kinase domain-containing protein</fullName>
    </recommendedName>
</protein>
<evidence type="ECO:0000313" key="3">
    <source>
        <dbReference type="EMBL" id="CAE6438715.1"/>
    </source>
</evidence>
<accession>A0A8H2Y2F0</accession>
<organism evidence="3 4">
    <name type="scientific">Rhizoctonia solani</name>
    <dbReference type="NCBI Taxonomy" id="456999"/>
    <lineage>
        <taxon>Eukaryota</taxon>
        <taxon>Fungi</taxon>
        <taxon>Dikarya</taxon>
        <taxon>Basidiomycota</taxon>
        <taxon>Agaricomycotina</taxon>
        <taxon>Agaricomycetes</taxon>
        <taxon>Cantharellales</taxon>
        <taxon>Ceratobasidiaceae</taxon>
        <taxon>Rhizoctonia</taxon>
    </lineage>
</organism>
<dbReference type="EMBL" id="CAJMXA010000658">
    <property type="protein sequence ID" value="CAE6438715.1"/>
    <property type="molecule type" value="Genomic_DNA"/>
</dbReference>
<feature type="domain" description="Fungal-type protein kinase" evidence="2">
    <location>
        <begin position="290"/>
        <end position="550"/>
    </location>
</feature>
<gene>
    <name evidence="3" type="ORF">RDB_LOCUS33852</name>
</gene>
<dbReference type="Proteomes" id="UP000663853">
    <property type="component" value="Unassembled WGS sequence"/>
</dbReference>